<dbReference type="Gene3D" id="3.40.50.1820">
    <property type="entry name" value="alpha/beta hydrolase"/>
    <property type="match status" value="1"/>
</dbReference>
<dbReference type="Proteomes" id="UP001391051">
    <property type="component" value="Unassembled WGS sequence"/>
</dbReference>
<comment type="caution">
    <text evidence="3">The sequence shown here is derived from an EMBL/GenBank/DDBJ whole genome shotgun (WGS) entry which is preliminary data.</text>
</comment>
<dbReference type="InterPro" id="IPR000073">
    <property type="entry name" value="AB_hydrolase_1"/>
</dbReference>
<dbReference type="PANTHER" id="PTHR43798">
    <property type="entry name" value="MONOACYLGLYCEROL LIPASE"/>
    <property type="match status" value="1"/>
</dbReference>
<reference evidence="3 4" key="1">
    <citation type="submission" date="2023-01" db="EMBL/GenBank/DDBJ databases">
        <title>Analysis of 21 Apiospora genomes using comparative genomics revels a genus with tremendous synthesis potential of carbohydrate active enzymes and secondary metabolites.</title>
        <authorList>
            <person name="Sorensen T."/>
        </authorList>
    </citation>
    <scope>NUCLEOTIDE SEQUENCE [LARGE SCALE GENOMIC DNA]</scope>
    <source>
        <strain evidence="3 4">CBS 24483</strain>
    </source>
</reference>
<dbReference type="GeneID" id="92074312"/>
<name>A0ABR1QGD5_9PEZI</name>
<accession>A0ABR1QGD5</accession>
<evidence type="ECO:0000313" key="3">
    <source>
        <dbReference type="EMBL" id="KAK7955806.1"/>
    </source>
</evidence>
<evidence type="ECO:0000313" key="4">
    <source>
        <dbReference type="Proteomes" id="UP001391051"/>
    </source>
</evidence>
<dbReference type="SUPFAM" id="SSF53474">
    <property type="entry name" value="alpha/beta-Hydrolases"/>
    <property type="match status" value="1"/>
</dbReference>
<dbReference type="PANTHER" id="PTHR43798:SF33">
    <property type="entry name" value="HYDROLASE, PUTATIVE (AFU_ORTHOLOGUE AFUA_2G14860)-RELATED"/>
    <property type="match status" value="1"/>
</dbReference>
<evidence type="ECO:0000259" key="2">
    <source>
        <dbReference type="Pfam" id="PF12697"/>
    </source>
</evidence>
<dbReference type="EMBL" id="JAQQWE010000004">
    <property type="protein sequence ID" value="KAK7955806.1"/>
    <property type="molecule type" value="Genomic_DNA"/>
</dbReference>
<gene>
    <name evidence="3" type="ORF">PG986_005028</name>
</gene>
<dbReference type="Pfam" id="PF12697">
    <property type="entry name" value="Abhydrolase_6"/>
    <property type="match status" value="1"/>
</dbReference>
<sequence>MSLHRETFTISGDTELSYLTNLTDPSSRVLLFLHFWGGSSKTYSRVLDHLLGAHGDDDDHSSHRHNHRPQVLALDFRGWGKSTGPLSGPSSQSSSSISSPPSSRSSDSDTSASSSDEGFHYYNDSVSRLAADVEALMRHLRLRDVVIVGHSMGAKVAQLVAGRSCFENGMHRGSIDRQRMITKGLVLLAPAPAEPLELPGAMRRQQIHAYETRGAAEFVTRNLLPVEAPAKVASLIVEFLRELDSCIQASICNCRIDLVLHRSRLRCAMHVIRPATTAIALSTFRFGVSAYMSYTCRPRDAD</sequence>
<keyword evidence="4" id="KW-1185">Reference proteome</keyword>
<evidence type="ECO:0000256" key="1">
    <source>
        <dbReference type="SAM" id="MobiDB-lite"/>
    </source>
</evidence>
<feature type="region of interest" description="Disordered" evidence="1">
    <location>
        <begin position="83"/>
        <end position="116"/>
    </location>
</feature>
<protein>
    <recommendedName>
        <fullName evidence="2">AB hydrolase-1 domain-containing protein</fullName>
    </recommendedName>
</protein>
<feature type="compositionally biased region" description="Low complexity" evidence="1">
    <location>
        <begin position="87"/>
        <end position="116"/>
    </location>
</feature>
<dbReference type="InterPro" id="IPR029058">
    <property type="entry name" value="AB_hydrolase_fold"/>
</dbReference>
<dbReference type="RefSeq" id="XP_066701112.1">
    <property type="nucleotide sequence ID" value="XM_066841250.1"/>
</dbReference>
<dbReference type="InterPro" id="IPR050266">
    <property type="entry name" value="AB_hydrolase_sf"/>
</dbReference>
<feature type="domain" description="AB hydrolase-1" evidence="2">
    <location>
        <begin position="30"/>
        <end position="220"/>
    </location>
</feature>
<proteinExistence type="predicted"/>
<organism evidence="3 4">
    <name type="scientific">Apiospora aurea</name>
    <dbReference type="NCBI Taxonomy" id="335848"/>
    <lineage>
        <taxon>Eukaryota</taxon>
        <taxon>Fungi</taxon>
        <taxon>Dikarya</taxon>
        <taxon>Ascomycota</taxon>
        <taxon>Pezizomycotina</taxon>
        <taxon>Sordariomycetes</taxon>
        <taxon>Xylariomycetidae</taxon>
        <taxon>Amphisphaeriales</taxon>
        <taxon>Apiosporaceae</taxon>
        <taxon>Apiospora</taxon>
    </lineage>
</organism>